<dbReference type="KEGG" id="lbc:LACBIDRAFT_333003"/>
<dbReference type="GeneID" id="6083262"/>
<sequence>MSNNNPTGINGHGVKNYPDDETLKASLFQYAKEKLTTAQRLARLEAEHNLVIKAPTLYKLSQKFNVPSVRRLPPADIATQAVLENVANDPSQGRGVGTIGTLLSNQGMPLPRIEVFNGFRDFIRNAWVSMGSRTNGPHMFFTSLLSQTIDSLLQLGTSTLIVLKTFSFLTKICCTGTFWFFSIARSSHNVSR</sequence>
<organism evidence="2">
    <name type="scientific">Laccaria bicolor (strain S238N-H82 / ATCC MYA-4686)</name>
    <name type="common">Bicoloured deceiver</name>
    <name type="synonym">Laccaria laccata var. bicolor</name>
    <dbReference type="NCBI Taxonomy" id="486041"/>
    <lineage>
        <taxon>Eukaryota</taxon>
        <taxon>Fungi</taxon>
        <taxon>Dikarya</taxon>
        <taxon>Basidiomycota</taxon>
        <taxon>Agaricomycotina</taxon>
        <taxon>Agaricomycetes</taxon>
        <taxon>Agaricomycetidae</taxon>
        <taxon>Agaricales</taxon>
        <taxon>Agaricineae</taxon>
        <taxon>Hydnangiaceae</taxon>
        <taxon>Laccaria</taxon>
    </lineage>
</organism>
<dbReference type="EMBL" id="DS547136">
    <property type="protein sequence ID" value="EDR01743.1"/>
    <property type="molecule type" value="Genomic_DNA"/>
</dbReference>
<keyword evidence="2" id="KW-1185">Reference proteome</keyword>
<gene>
    <name evidence="1" type="ORF">LACBIDRAFT_333003</name>
</gene>
<evidence type="ECO:0000313" key="2">
    <source>
        <dbReference type="Proteomes" id="UP000001194"/>
    </source>
</evidence>
<accession>B0DUH9</accession>
<evidence type="ECO:0000313" key="1">
    <source>
        <dbReference type="EMBL" id="EDR01743.1"/>
    </source>
</evidence>
<name>B0DUH9_LACBS</name>
<dbReference type="Proteomes" id="UP000001194">
    <property type="component" value="Unassembled WGS sequence"/>
</dbReference>
<protein>
    <submittedName>
        <fullName evidence="1">Predicted protein</fullName>
    </submittedName>
</protein>
<dbReference type="HOGENOM" id="CLU_1415403_0_0_1"/>
<dbReference type="OrthoDB" id="3022806at2759"/>
<dbReference type="InParanoid" id="B0DUH9"/>
<proteinExistence type="predicted"/>
<dbReference type="AlphaFoldDB" id="B0DUH9"/>
<dbReference type="RefSeq" id="XP_001887556.1">
    <property type="nucleotide sequence ID" value="XM_001887521.1"/>
</dbReference>
<reference evidence="1 2" key="1">
    <citation type="journal article" date="2008" name="Nature">
        <title>The genome of Laccaria bicolor provides insights into mycorrhizal symbiosis.</title>
        <authorList>
            <person name="Martin F."/>
            <person name="Aerts A."/>
            <person name="Ahren D."/>
            <person name="Brun A."/>
            <person name="Danchin E.G.J."/>
            <person name="Duchaussoy F."/>
            <person name="Gibon J."/>
            <person name="Kohler A."/>
            <person name="Lindquist E."/>
            <person name="Pereda V."/>
            <person name="Salamov A."/>
            <person name="Shapiro H.J."/>
            <person name="Wuyts J."/>
            <person name="Blaudez D."/>
            <person name="Buee M."/>
            <person name="Brokstein P."/>
            <person name="Canbaeck B."/>
            <person name="Cohen D."/>
            <person name="Courty P.E."/>
            <person name="Coutinho P.M."/>
            <person name="Delaruelle C."/>
            <person name="Detter J.C."/>
            <person name="Deveau A."/>
            <person name="DiFazio S."/>
            <person name="Duplessis S."/>
            <person name="Fraissinet-Tachet L."/>
            <person name="Lucic E."/>
            <person name="Frey-Klett P."/>
            <person name="Fourrey C."/>
            <person name="Feussner I."/>
            <person name="Gay G."/>
            <person name="Grimwood J."/>
            <person name="Hoegger P.J."/>
            <person name="Jain P."/>
            <person name="Kilaru S."/>
            <person name="Labbe J."/>
            <person name="Lin Y.C."/>
            <person name="Legue V."/>
            <person name="Le Tacon F."/>
            <person name="Marmeisse R."/>
            <person name="Melayah D."/>
            <person name="Montanini B."/>
            <person name="Muratet M."/>
            <person name="Nehls U."/>
            <person name="Niculita-Hirzel H."/>
            <person name="Oudot-Le Secq M.P."/>
            <person name="Peter M."/>
            <person name="Quesneville H."/>
            <person name="Rajashekar B."/>
            <person name="Reich M."/>
            <person name="Rouhier N."/>
            <person name="Schmutz J."/>
            <person name="Yin T."/>
            <person name="Chalot M."/>
            <person name="Henrissat B."/>
            <person name="Kuees U."/>
            <person name="Lucas S."/>
            <person name="Van de Peer Y."/>
            <person name="Podila G.K."/>
            <person name="Polle A."/>
            <person name="Pukkila P.J."/>
            <person name="Richardson P.M."/>
            <person name="Rouze P."/>
            <person name="Sanders I.R."/>
            <person name="Stajich J.E."/>
            <person name="Tunlid A."/>
            <person name="Tuskan G."/>
            <person name="Grigoriev I.V."/>
        </authorList>
    </citation>
    <scope>NUCLEOTIDE SEQUENCE [LARGE SCALE GENOMIC DNA]</scope>
    <source>
        <strain evidence="2">S238N-H82 / ATCC MYA-4686</strain>
    </source>
</reference>